<dbReference type="CDD" id="cd20335">
    <property type="entry name" value="BRcat_RBR"/>
    <property type="match status" value="1"/>
</dbReference>
<reference evidence="2 3" key="1">
    <citation type="submission" date="2023-08" db="EMBL/GenBank/DDBJ databases">
        <title>A Necator americanus chromosomal reference genome.</title>
        <authorList>
            <person name="Ilik V."/>
            <person name="Petrzelkova K.J."/>
            <person name="Pardy F."/>
            <person name="Fuh T."/>
            <person name="Niatou-Singa F.S."/>
            <person name="Gouil Q."/>
            <person name="Baker L."/>
            <person name="Ritchie M.E."/>
            <person name="Jex A.R."/>
            <person name="Gazzola D."/>
            <person name="Li H."/>
            <person name="Toshio Fujiwara R."/>
            <person name="Zhan B."/>
            <person name="Aroian R.V."/>
            <person name="Pafco B."/>
            <person name="Schwarz E.M."/>
        </authorList>
    </citation>
    <scope>NUCLEOTIDE SEQUENCE [LARGE SCALE GENOMIC DNA]</scope>
    <source>
        <strain evidence="2 3">Aroian</strain>
        <tissue evidence="2">Whole animal</tissue>
    </source>
</reference>
<organism evidence="2 3">
    <name type="scientific">Necator americanus</name>
    <name type="common">Human hookworm</name>
    <dbReference type="NCBI Taxonomy" id="51031"/>
    <lineage>
        <taxon>Eukaryota</taxon>
        <taxon>Metazoa</taxon>
        <taxon>Ecdysozoa</taxon>
        <taxon>Nematoda</taxon>
        <taxon>Chromadorea</taxon>
        <taxon>Rhabditida</taxon>
        <taxon>Rhabditina</taxon>
        <taxon>Rhabditomorpha</taxon>
        <taxon>Strongyloidea</taxon>
        <taxon>Ancylostomatidae</taxon>
        <taxon>Bunostominae</taxon>
        <taxon>Necator</taxon>
    </lineage>
</organism>
<accession>A0ABR1E6E0</accession>
<name>A0ABR1E6E0_NECAM</name>
<dbReference type="EMBL" id="JAVFWL010000005">
    <property type="protein sequence ID" value="KAK6758155.1"/>
    <property type="molecule type" value="Genomic_DNA"/>
</dbReference>
<comment type="caution">
    <text evidence="2">The sequence shown here is derived from an EMBL/GenBank/DDBJ whole genome shotgun (WGS) entry which is preliminary data.</text>
</comment>
<proteinExistence type="predicted"/>
<keyword evidence="3" id="KW-1185">Reference proteome</keyword>
<dbReference type="PANTHER" id="PTHR31063">
    <property type="entry name" value="PROTEIN CBG08668"/>
    <property type="match status" value="1"/>
</dbReference>
<feature type="region of interest" description="Disordered" evidence="1">
    <location>
        <begin position="174"/>
        <end position="193"/>
    </location>
</feature>
<dbReference type="Proteomes" id="UP001303046">
    <property type="component" value="Unassembled WGS sequence"/>
</dbReference>
<protein>
    <recommendedName>
        <fullName evidence="4">IBR domain-containing protein</fullName>
    </recommendedName>
</protein>
<dbReference type="PANTHER" id="PTHR31063:SF4">
    <property type="entry name" value="IBR DOMAIN-CONTAINING PROTEIN"/>
    <property type="match status" value="1"/>
</dbReference>
<sequence length="802" mass="92567">MSLCEDEAYHHDYEKLVTKGSYLRSRRSLHQQRRRSADNAILTKTLLDPAGVLSKKQKNRLLSARDNDFQFDVPYSLNKHCRWETVNPKSLLLNSTEFDHDVLVADAVANSSCSEPALDYRVQKVHLLDDDALTTLSTTGKAKELAFFNEALREWKDKPKDEPDTARIQFNIIKNSSSHHPSPMSPKRRKRKPFTARKLVNDVELHDYYSDESCVDDDSTVEGEAEEYELPSLALSDFITESCSCGANHVLSTPTANTQPSPSGKVELECLTPLELADISQAIRMDCIFKVLDIKRSQLKPFDLHEKVSSLVPNLHHGQFVVHWFDKTRVSISNQPLADIVFIIFFELKDNLNTLRCRINTNTQYSQRLGEEALNILMTESEEFDTLLNELLDFIWRFTTRPALNCVAENNNRIRKCAQNYKTQVNSNMMAVVEHDQYVFVKERYYCEGQDLCNNNVASGEQAESPLCRTCHSSLKTDLFQSVDGVMCKDCIASEVLHQLRLKQFPVRISLVTAADCSPLDLLYAILPVPVMSSLIKMSFSYFYALQNSEAIFTQCPQCSISLVINAPNEFNCCICPYCECYWCYRCCWEPHWPMSCQEFKEWSQDWDEQYHIERLHLDDNEKVLRITCACSYTFYAPESTAHGTHCPNKKCGNKYRFDKNGLMRSETDLWWWYRATERKRFIEKDGKMVKWGMSVEPQCFLPKRVIKKDFAAICADARDLRFNVKKQEKFKGVVMKTTECKSEQNGFMDTRRTELMSVERMVEEGKHELSNDVEHLQKEVLSMISAFQKALKVIDEAHENA</sequence>
<evidence type="ECO:0000313" key="3">
    <source>
        <dbReference type="Proteomes" id="UP001303046"/>
    </source>
</evidence>
<evidence type="ECO:0000313" key="2">
    <source>
        <dbReference type="EMBL" id="KAK6758155.1"/>
    </source>
</evidence>
<gene>
    <name evidence="2" type="primary">Necator_chrV.g20569</name>
    <name evidence="2" type="ORF">RB195_015776</name>
</gene>
<evidence type="ECO:0000256" key="1">
    <source>
        <dbReference type="SAM" id="MobiDB-lite"/>
    </source>
</evidence>
<evidence type="ECO:0008006" key="4">
    <source>
        <dbReference type="Google" id="ProtNLM"/>
    </source>
</evidence>